<gene>
    <name evidence="2" type="ORF">BKA15_000454</name>
</gene>
<keyword evidence="3" id="KW-1185">Reference proteome</keyword>
<evidence type="ECO:0000313" key="2">
    <source>
        <dbReference type="EMBL" id="NYE69125.1"/>
    </source>
</evidence>
<dbReference type="EMBL" id="JACCBU010000001">
    <property type="protein sequence ID" value="NYE69125.1"/>
    <property type="molecule type" value="Genomic_DNA"/>
</dbReference>
<dbReference type="Gene3D" id="2.40.50.120">
    <property type="match status" value="1"/>
</dbReference>
<evidence type="ECO:0000256" key="1">
    <source>
        <dbReference type="SAM" id="Phobius"/>
    </source>
</evidence>
<dbReference type="InterPro" id="IPR008993">
    <property type="entry name" value="TIMP-like_OB-fold"/>
</dbReference>
<keyword evidence="1" id="KW-1133">Transmembrane helix</keyword>
<protein>
    <recommendedName>
        <fullName evidence="4">Tissue inhibitor of metalloproteinase</fullName>
    </recommendedName>
</protein>
<reference evidence="2 3" key="1">
    <citation type="submission" date="2020-07" db="EMBL/GenBank/DDBJ databases">
        <title>Sequencing the genomes of 1000 actinobacteria strains.</title>
        <authorList>
            <person name="Klenk H.-P."/>
        </authorList>
    </citation>
    <scope>NUCLEOTIDE SEQUENCE [LARGE SCALE GENOMIC DNA]</scope>
    <source>
        <strain evidence="2 3">DSM 22083</strain>
    </source>
</reference>
<keyword evidence="1" id="KW-0812">Transmembrane</keyword>
<dbReference type="SUPFAM" id="SSF50242">
    <property type="entry name" value="TIMP-like"/>
    <property type="match status" value="1"/>
</dbReference>
<evidence type="ECO:0008006" key="4">
    <source>
        <dbReference type="Google" id="ProtNLM"/>
    </source>
</evidence>
<dbReference type="RefSeq" id="WP_179747894.1">
    <property type="nucleotide sequence ID" value="NZ_JACCBU010000001.1"/>
</dbReference>
<comment type="caution">
    <text evidence="2">The sequence shown here is derived from an EMBL/GenBank/DDBJ whole genome shotgun (WGS) entry which is preliminary data.</text>
</comment>
<name>A0A7Y9I2N6_9ACTN</name>
<organism evidence="2 3">
    <name type="scientific">Microlunatus parietis</name>
    <dbReference type="NCBI Taxonomy" id="682979"/>
    <lineage>
        <taxon>Bacteria</taxon>
        <taxon>Bacillati</taxon>
        <taxon>Actinomycetota</taxon>
        <taxon>Actinomycetes</taxon>
        <taxon>Propionibacteriales</taxon>
        <taxon>Propionibacteriaceae</taxon>
        <taxon>Microlunatus</taxon>
    </lineage>
</organism>
<proteinExistence type="predicted"/>
<keyword evidence="1" id="KW-0472">Membrane</keyword>
<evidence type="ECO:0000313" key="3">
    <source>
        <dbReference type="Proteomes" id="UP000569914"/>
    </source>
</evidence>
<feature type="transmembrane region" description="Helical" evidence="1">
    <location>
        <begin position="182"/>
        <end position="205"/>
    </location>
</feature>
<sequence>MGRTQLSGQHRVNRRPRGFAGLLTAILVLIAGCAFVVIGAPPAHACECEPPTRPQAVQRADVIMYGTVRSVRPVSDPASGHEFTVAVRYVYKGTAYSEQIVQTPDAAACGFVPTIGSTMLIFATERQEPSVEHAYELVTTQCDGSMPANSPPRDLGTPLAPLTGSSADVGAAERTDATIGRIFGTVALVIIGIALVGGAALFWLWRPGRTPR</sequence>
<dbReference type="AlphaFoldDB" id="A0A7Y9I2N6"/>
<dbReference type="PROSITE" id="PS51257">
    <property type="entry name" value="PROKAR_LIPOPROTEIN"/>
    <property type="match status" value="1"/>
</dbReference>
<dbReference type="Proteomes" id="UP000569914">
    <property type="component" value="Unassembled WGS sequence"/>
</dbReference>
<accession>A0A7Y9I2N6</accession>